<sequence>MNVNQVHKSQVKPSETCSSILSDYEDIDVTSVDGESYVLFNPIKAQESDILSLTNTQDTEDGLVDIVDQPDPQVTPRRAQQPSETLLNKINKWYSATNPYDIGDVDDNVASWNLDENLRTTSGLVVREFYGDDMFKYMAREDFDKVKRVTRDVEVWLRRESRGWSSQWSALGAAASAVKSSTETLSGFGPVVSRSSMEVPVEGLPFDEKVMFTVGSGMIYLLGQLPLYGLKPSAPLLISDPFFTFRSIFGMEKATLFELGLLPVITAGFLWQVAVGCRLVNVNLALRNDRELFQTGQKLTSIALSIAMAAGLIFSGYYDSAIQGSSLSNPSASISWYLAIFCQVVGWSFIITLMVEIFDKGYSFGSGILCFLALQAATNMVRSIVGVESFTLANSNRVEAYGAFTNLFRNFKIREPQALYKSILASFSRLYLPNFIGFYVAIAAIFAAVFLQNFRIEIPIRSTKMRGMANVYPIRLLYTGALPLLFAYTVLGNVQVFGFILVRALERLGLESALTRTIIGAYALDINNNLLVPVSGILSYLTASASLVNSALSPIRTVVFSVVVVALAVWFANKWSEISGSAPRDIALQFKEQSITILGKRDVSVAKELQRVIPVAAVSGAFAITVLALVGDFFGGLGVGAAVLIGVISAFAILEDFMMNMQQSGGASQFTNALGLQG</sequence>
<comment type="similarity">
    <text evidence="1">Belongs to the SecY/SEC61-alpha family.</text>
</comment>
<dbReference type="OrthoDB" id="420669at2759"/>
<feature type="domain" description="Translocon Sec61/SecY plug" evidence="3">
    <location>
        <begin position="219"/>
        <end position="252"/>
    </location>
</feature>
<evidence type="ECO:0000256" key="1">
    <source>
        <dbReference type="RuleBase" id="RU004349"/>
    </source>
</evidence>
<dbReference type="RefSeq" id="XP_034010148.1">
    <property type="nucleotide sequence ID" value="XM_034157651.1"/>
</dbReference>
<dbReference type="Proteomes" id="UP000449547">
    <property type="component" value="Unassembled WGS sequence"/>
</dbReference>
<feature type="transmembrane region" description="Helical" evidence="2">
    <location>
        <begin position="301"/>
        <end position="318"/>
    </location>
</feature>
<dbReference type="Pfam" id="PF00344">
    <property type="entry name" value="SecY"/>
    <property type="match status" value="1"/>
</dbReference>
<evidence type="ECO:0000259" key="3">
    <source>
        <dbReference type="Pfam" id="PF10559"/>
    </source>
</evidence>
<keyword evidence="2" id="KW-1133">Transmembrane helix</keyword>
<accession>A0A642UF38</accession>
<organism evidence="4 5">
    <name type="scientific">Diutina rugosa</name>
    <name type="common">Yeast</name>
    <name type="synonym">Candida rugosa</name>
    <dbReference type="NCBI Taxonomy" id="5481"/>
    <lineage>
        <taxon>Eukaryota</taxon>
        <taxon>Fungi</taxon>
        <taxon>Dikarya</taxon>
        <taxon>Ascomycota</taxon>
        <taxon>Saccharomycotina</taxon>
        <taxon>Pichiomycetes</taxon>
        <taxon>Debaryomycetaceae</taxon>
        <taxon>Diutina</taxon>
    </lineage>
</organism>
<keyword evidence="2" id="KW-0812">Transmembrane</keyword>
<dbReference type="GO" id="GO:0016020">
    <property type="term" value="C:membrane"/>
    <property type="evidence" value="ECO:0007669"/>
    <property type="project" value="InterPro"/>
</dbReference>
<dbReference type="SUPFAM" id="SSF103491">
    <property type="entry name" value="Preprotein translocase SecY subunit"/>
    <property type="match status" value="1"/>
</dbReference>
<dbReference type="Gene3D" id="1.10.3370.10">
    <property type="entry name" value="SecY subunit domain"/>
    <property type="match status" value="1"/>
</dbReference>
<keyword evidence="2" id="KW-0472">Membrane</keyword>
<reference evidence="4 5" key="1">
    <citation type="submission" date="2019-07" db="EMBL/GenBank/DDBJ databases">
        <title>Genome assembly of two rare yeast pathogens: Diutina rugosa and Trichomonascus ciferrii.</title>
        <authorList>
            <person name="Mixao V."/>
            <person name="Saus E."/>
            <person name="Hansen A."/>
            <person name="Lass-Flor C."/>
            <person name="Gabaldon T."/>
        </authorList>
    </citation>
    <scope>NUCLEOTIDE SEQUENCE [LARGE SCALE GENOMIC DNA]</scope>
    <source>
        <strain evidence="4 5">CBS 613</strain>
    </source>
</reference>
<feature type="transmembrane region" description="Helical" evidence="2">
    <location>
        <begin position="612"/>
        <end position="630"/>
    </location>
</feature>
<evidence type="ECO:0000313" key="4">
    <source>
        <dbReference type="EMBL" id="KAA8897891.1"/>
    </source>
</evidence>
<gene>
    <name evidence="4" type="ORF">DIURU_004744</name>
</gene>
<comment type="caution">
    <text evidence="4">The sequence shown here is derived from an EMBL/GenBank/DDBJ whole genome shotgun (WGS) entry which is preliminary data.</text>
</comment>
<feature type="transmembrane region" description="Helical" evidence="2">
    <location>
        <begin position="362"/>
        <end position="381"/>
    </location>
</feature>
<feature type="transmembrane region" description="Helical" evidence="2">
    <location>
        <begin position="436"/>
        <end position="456"/>
    </location>
</feature>
<dbReference type="InterPro" id="IPR019561">
    <property type="entry name" value="Translocon_Sec61/SecY_plug_dom"/>
</dbReference>
<dbReference type="InterPro" id="IPR023201">
    <property type="entry name" value="SecY_dom_sf"/>
</dbReference>
<protein>
    <recommendedName>
        <fullName evidence="3">Translocon Sec61/SecY plug domain-containing protein</fullName>
    </recommendedName>
</protein>
<evidence type="ECO:0000256" key="2">
    <source>
        <dbReference type="SAM" id="Phobius"/>
    </source>
</evidence>
<dbReference type="AlphaFoldDB" id="A0A642UF38"/>
<feature type="transmembrane region" description="Helical" evidence="2">
    <location>
        <begin position="636"/>
        <end position="654"/>
    </location>
</feature>
<feature type="transmembrane region" description="Helical" evidence="2">
    <location>
        <begin position="334"/>
        <end position="355"/>
    </location>
</feature>
<feature type="transmembrane region" description="Helical" evidence="2">
    <location>
        <begin position="476"/>
        <end position="502"/>
    </location>
</feature>
<dbReference type="OMA" id="QAYCHIK"/>
<dbReference type="Pfam" id="PF10559">
    <property type="entry name" value="Plug_translocon"/>
    <property type="match status" value="1"/>
</dbReference>
<proteinExistence type="inferred from homology"/>
<feature type="transmembrane region" description="Helical" evidence="2">
    <location>
        <begin position="259"/>
        <end position="280"/>
    </location>
</feature>
<dbReference type="VEuPathDB" id="FungiDB:DIURU_004744"/>
<feature type="transmembrane region" description="Helical" evidence="2">
    <location>
        <begin position="551"/>
        <end position="572"/>
    </location>
</feature>
<keyword evidence="5" id="KW-1185">Reference proteome</keyword>
<dbReference type="PANTHER" id="PTHR10906">
    <property type="entry name" value="SECY/SEC61-ALPHA FAMILY MEMBER"/>
    <property type="match status" value="1"/>
</dbReference>
<dbReference type="GO" id="GO:0015031">
    <property type="term" value="P:protein transport"/>
    <property type="evidence" value="ECO:0007669"/>
    <property type="project" value="InterPro"/>
</dbReference>
<name>A0A642UF38_DIURU</name>
<dbReference type="InterPro" id="IPR002208">
    <property type="entry name" value="SecY/SEC61-alpha"/>
</dbReference>
<dbReference type="EMBL" id="SWFT01000149">
    <property type="protein sequence ID" value="KAA8897891.1"/>
    <property type="molecule type" value="Genomic_DNA"/>
</dbReference>
<evidence type="ECO:0000313" key="5">
    <source>
        <dbReference type="Proteomes" id="UP000449547"/>
    </source>
</evidence>
<dbReference type="GeneID" id="54783395"/>